<evidence type="ECO:0000313" key="10">
    <source>
        <dbReference type="EMBL" id="MDJ1370679.1"/>
    </source>
</evidence>
<evidence type="ECO:0000256" key="4">
    <source>
        <dbReference type="ARBA" id="ARBA00022475"/>
    </source>
</evidence>
<comment type="subcellular location">
    <subcellularLocation>
        <location evidence="1">Cell membrane</location>
        <topology evidence="1">Multi-pass membrane protein</topology>
    </subcellularLocation>
</comment>
<feature type="transmembrane region" description="Helical" evidence="8">
    <location>
        <begin position="90"/>
        <end position="109"/>
    </location>
</feature>
<dbReference type="InterPro" id="IPR011701">
    <property type="entry name" value="MFS"/>
</dbReference>
<dbReference type="SUPFAM" id="SSF103473">
    <property type="entry name" value="MFS general substrate transporter"/>
    <property type="match status" value="1"/>
</dbReference>
<keyword evidence="6 8" id="KW-1133">Transmembrane helix</keyword>
<feature type="transmembrane region" description="Helical" evidence="8">
    <location>
        <begin position="66"/>
        <end position="84"/>
    </location>
</feature>
<dbReference type="PANTHER" id="PTHR43271:SF1">
    <property type="entry name" value="INNER MEMBRANE TRANSPORT PROTEIN YNFM"/>
    <property type="match status" value="1"/>
</dbReference>
<evidence type="ECO:0000259" key="9">
    <source>
        <dbReference type="PROSITE" id="PS50850"/>
    </source>
</evidence>
<dbReference type="Pfam" id="PF07690">
    <property type="entry name" value="MFS_1"/>
    <property type="match status" value="2"/>
</dbReference>
<evidence type="ECO:0000256" key="6">
    <source>
        <dbReference type="ARBA" id="ARBA00022989"/>
    </source>
</evidence>
<reference evidence="10" key="1">
    <citation type="submission" date="2018-03" db="EMBL/GenBank/DDBJ databases">
        <authorList>
            <person name="Nunes O.C."/>
            <person name="Lopes A.R."/>
            <person name="Froufe H."/>
            <person name="Munoz-Merida A."/>
            <person name="Barroso C."/>
            <person name="Egas C."/>
        </authorList>
    </citation>
    <scope>NUCLEOTIDE SEQUENCE</scope>
    <source>
        <strain evidence="10">ON4</strain>
    </source>
</reference>
<dbReference type="Proteomes" id="UP001170379">
    <property type="component" value="Unassembled WGS sequence"/>
</dbReference>
<keyword evidence="5 8" id="KW-0812">Transmembrane</keyword>
<feature type="transmembrane region" description="Helical" evidence="8">
    <location>
        <begin position="118"/>
        <end position="140"/>
    </location>
</feature>
<keyword evidence="3" id="KW-0813">Transport</keyword>
<dbReference type="InterPro" id="IPR036259">
    <property type="entry name" value="MFS_trans_sf"/>
</dbReference>
<evidence type="ECO:0000256" key="1">
    <source>
        <dbReference type="ARBA" id="ARBA00004651"/>
    </source>
</evidence>
<comment type="similarity">
    <text evidence="2">Belongs to the major facilitator superfamily.</text>
</comment>
<proteinExistence type="inferred from homology"/>
<evidence type="ECO:0000256" key="2">
    <source>
        <dbReference type="ARBA" id="ARBA00008335"/>
    </source>
</evidence>
<dbReference type="PANTHER" id="PTHR43271">
    <property type="entry name" value="BLL2771 PROTEIN"/>
    <property type="match status" value="1"/>
</dbReference>
<feature type="domain" description="Major facilitator superfamily (MFS) profile" evidence="9">
    <location>
        <begin position="1"/>
        <end position="384"/>
    </location>
</feature>
<dbReference type="InterPro" id="IPR020846">
    <property type="entry name" value="MFS_dom"/>
</dbReference>
<accession>A0ABT7C7C5</accession>
<dbReference type="EMBL" id="PXVD01000006">
    <property type="protein sequence ID" value="MDJ1370679.1"/>
    <property type="molecule type" value="Genomic_DNA"/>
</dbReference>
<feature type="transmembrane region" description="Helical" evidence="8">
    <location>
        <begin position="238"/>
        <end position="262"/>
    </location>
</feature>
<organism evidence="10 11">
    <name type="scientific">Gulosibacter molinativorax</name>
    <dbReference type="NCBI Taxonomy" id="256821"/>
    <lineage>
        <taxon>Bacteria</taxon>
        <taxon>Bacillati</taxon>
        <taxon>Actinomycetota</taxon>
        <taxon>Actinomycetes</taxon>
        <taxon>Micrococcales</taxon>
        <taxon>Microbacteriaceae</taxon>
        <taxon>Gulosibacter</taxon>
    </lineage>
</organism>
<feature type="transmembrane region" description="Helical" evidence="8">
    <location>
        <begin position="207"/>
        <end position="226"/>
    </location>
</feature>
<evidence type="ECO:0000256" key="3">
    <source>
        <dbReference type="ARBA" id="ARBA00022448"/>
    </source>
</evidence>
<feature type="transmembrane region" description="Helical" evidence="8">
    <location>
        <begin position="274"/>
        <end position="291"/>
    </location>
</feature>
<feature type="transmembrane region" description="Helical" evidence="8">
    <location>
        <begin position="360"/>
        <end position="380"/>
    </location>
</feature>
<comment type="caution">
    <text evidence="10">The sequence shown here is derived from an EMBL/GenBank/DDBJ whole genome shotgun (WGS) entry which is preliminary data.</text>
</comment>
<keyword evidence="7 8" id="KW-0472">Membrane</keyword>
<gene>
    <name evidence="10" type="ORF">C7K25_04750</name>
</gene>
<evidence type="ECO:0000256" key="7">
    <source>
        <dbReference type="ARBA" id="ARBA00023136"/>
    </source>
</evidence>
<name>A0ABT7C7C5_9MICO</name>
<dbReference type="CDD" id="cd17324">
    <property type="entry name" value="MFS_NepI_like"/>
    <property type="match status" value="1"/>
</dbReference>
<dbReference type="PROSITE" id="PS50850">
    <property type="entry name" value="MFS"/>
    <property type="match status" value="1"/>
</dbReference>
<keyword evidence="4" id="KW-1003">Cell membrane</keyword>
<keyword evidence="11" id="KW-1185">Reference proteome</keyword>
<protein>
    <submittedName>
        <fullName evidence="10">MFS transporter</fullName>
    </submittedName>
</protein>
<feature type="transmembrane region" description="Helical" evidence="8">
    <location>
        <begin position="152"/>
        <end position="171"/>
    </location>
</feature>
<evidence type="ECO:0000256" key="8">
    <source>
        <dbReference type="SAM" id="Phobius"/>
    </source>
</evidence>
<feature type="transmembrane region" description="Helical" evidence="8">
    <location>
        <begin position="297"/>
        <end position="315"/>
    </location>
</feature>
<evidence type="ECO:0000313" key="11">
    <source>
        <dbReference type="Proteomes" id="UP001170379"/>
    </source>
</evidence>
<evidence type="ECO:0000256" key="5">
    <source>
        <dbReference type="ARBA" id="ARBA00022692"/>
    </source>
</evidence>
<dbReference type="Gene3D" id="1.20.1250.20">
    <property type="entry name" value="MFS general substrate transporter like domains"/>
    <property type="match status" value="2"/>
</dbReference>
<feature type="transmembrane region" description="Helical" evidence="8">
    <location>
        <begin position="336"/>
        <end position="354"/>
    </location>
</feature>
<feature type="transmembrane region" description="Helical" evidence="8">
    <location>
        <begin position="35"/>
        <end position="54"/>
    </location>
</feature>
<reference evidence="10" key="2">
    <citation type="journal article" date="2022" name="Sci. Rep.">
        <title>In silico prediction of the enzymes involved in the degradation of the herbicide molinate by Gulosibacter molinativorax ON4T.</title>
        <authorList>
            <person name="Lopes A.R."/>
            <person name="Bunin E."/>
            <person name="Viana A.T."/>
            <person name="Froufe H."/>
            <person name="Munoz-Merida A."/>
            <person name="Pinho D."/>
            <person name="Figueiredo J."/>
            <person name="Barroso C."/>
            <person name="Vaz-Moreira I."/>
            <person name="Bellanger X."/>
            <person name="Egas C."/>
            <person name="Nunes O.C."/>
        </authorList>
    </citation>
    <scope>NUCLEOTIDE SEQUENCE</scope>
    <source>
        <strain evidence="10">ON4</strain>
    </source>
</reference>
<sequence length="391" mass="41155">MLLAGIATFAQLYAPQALLPQIAESFQVTIAESSLMVSMGTGGLAIAVVPWSLVADRIGRKRTISIAVVAATLLGLLSTAMPTFELTLAVRFLEGIALGGVPAVAMAYINEEIHRSDAAVAGGTFVAGNTIGGLSGRIISGPVGEATGSWEIGFLAVAALSILASILFMLLTPQPRGFIPMGGTGSTLGQSIQLTLSNAWKHLRNPVLLALYTQPFLLMGGFVAIYNYLGYHLTKAPFFLPVWVSSLVFLAYLAGTFTSPFAGRLASQYGRKRMLLIFQSITWVGLAIMLVPNIVAIVSGLIILTAAFFGAHAITSGWSGSFPKFGRAQSTALYNLSYYIGSSVLGFVGGLFFQQWGWPGLVGMVGALFLIAFVIAATVLPGRPLQAARQA</sequence>